<keyword evidence="3 5" id="KW-0040">ANK repeat</keyword>
<gene>
    <name evidence="7" type="primary">106085150</name>
</gene>
<dbReference type="InterPro" id="IPR002110">
    <property type="entry name" value="Ankyrin_rpt"/>
</dbReference>
<dbReference type="InterPro" id="IPR014352">
    <property type="entry name" value="FERM/acyl-CoA-bd_prot_sf"/>
</dbReference>
<dbReference type="PANTHER" id="PTHR24119:SF0">
    <property type="entry name" value="ACYL-COA-BINDING DOMAIN-CONTAINING PROTEIN 6"/>
    <property type="match status" value="1"/>
</dbReference>
<dbReference type="InterPro" id="IPR036770">
    <property type="entry name" value="Ankyrin_rpt-contain_sf"/>
</dbReference>
<dbReference type="SMART" id="SM00248">
    <property type="entry name" value="ANK"/>
    <property type="match status" value="2"/>
</dbReference>
<dbReference type="GO" id="GO:0000062">
    <property type="term" value="F:fatty-acyl-CoA binding"/>
    <property type="evidence" value="ECO:0007669"/>
    <property type="project" value="InterPro"/>
</dbReference>
<sequence length="255" mass="28507">MESQQSGDSDWEFDELEDENDVIFTKATQQVQKTHDKIMPNDLLQLYGLFKQATVGKCNTSKPSMFAMQARAKWSAWEELGSMSSEKAKELYVETVKQLDPHWYEQIQKGENMSGGGGTGWVVHSIELPPDDVLTHKPDCEKTIFDFVKDRNFSKVEEMLNPSDLQALDETGLGLIHWATDANNVQILSLLLSSGCPVDLQDAEQRQTALHYATSCGHSECIRLLLQYGADKMAKDIDGQTCVDVADTTVLSLLN</sequence>
<dbReference type="PROSITE" id="PS50297">
    <property type="entry name" value="ANK_REP_REGION"/>
    <property type="match status" value="1"/>
</dbReference>
<feature type="repeat" description="ANK" evidence="5">
    <location>
        <begin position="205"/>
        <end position="237"/>
    </location>
</feature>
<dbReference type="PROSITE" id="PS50088">
    <property type="entry name" value="ANK_REPEAT"/>
    <property type="match status" value="2"/>
</dbReference>
<evidence type="ECO:0000256" key="1">
    <source>
        <dbReference type="ARBA" id="ARBA00018419"/>
    </source>
</evidence>
<dbReference type="AlphaFoldDB" id="A0A1I8PIB4"/>
<dbReference type="SUPFAM" id="SSF48403">
    <property type="entry name" value="Ankyrin repeat"/>
    <property type="match status" value="1"/>
</dbReference>
<evidence type="ECO:0000256" key="5">
    <source>
        <dbReference type="PROSITE-ProRule" id="PRU00023"/>
    </source>
</evidence>
<evidence type="ECO:0000313" key="7">
    <source>
        <dbReference type="EnsemblMetazoa" id="SCAU008360-PA"/>
    </source>
</evidence>
<evidence type="ECO:0000259" key="6">
    <source>
        <dbReference type="PROSITE" id="PS51228"/>
    </source>
</evidence>
<dbReference type="Pfam" id="PF12796">
    <property type="entry name" value="Ank_2"/>
    <property type="match status" value="1"/>
</dbReference>
<organism evidence="7 8">
    <name type="scientific">Stomoxys calcitrans</name>
    <name type="common">Stable fly</name>
    <name type="synonym">Conops calcitrans</name>
    <dbReference type="NCBI Taxonomy" id="35570"/>
    <lineage>
        <taxon>Eukaryota</taxon>
        <taxon>Metazoa</taxon>
        <taxon>Ecdysozoa</taxon>
        <taxon>Arthropoda</taxon>
        <taxon>Hexapoda</taxon>
        <taxon>Insecta</taxon>
        <taxon>Pterygota</taxon>
        <taxon>Neoptera</taxon>
        <taxon>Endopterygota</taxon>
        <taxon>Diptera</taxon>
        <taxon>Brachycera</taxon>
        <taxon>Muscomorpha</taxon>
        <taxon>Muscoidea</taxon>
        <taxon>Muscidae</taxon>
        <taxon>Stomoxys</taxon>
    </lineage>
</organism>
<dbReference type="KEGG" id="scac:106085150"/>
<dbReference type="Proteomes" id="UP000095300">
    <property type="component" value="Unassembled WGS sequence"/>
</dbReference>
<dbReference type="PRINTS" id="PR00689">
    <property type="entry name" value="ACOABINDINGP"/>
</dbReference>
<dbReference type="InterPro" id="IPR035984">
    <property type="entry name" value="Acyl-CoA-binding_sf"/>
</dbReference>
<name>A0A1I8PIB4_STOCA</name>
<keyword evidence="4" id="KW-0446">Lipid-binding</keyword>
<evidence type="ECO:0000256" key="4">
    <source>
        <dbReference type="ARBA" id="ARBA00023121"/>
    </source>
</evidence>
<dbReference type="PROSITE" id="PS51228">
    <property type="entry name" value="ACB_2"/>
    <property type="match status" value="1"/>
</dbReference>
<dbReference type="Pfam" id="PF00887">
    <property type="entry name" value="ACBP"/>
    <property type="match status" value="1"/>
</dbReference>
<accession>A0A1I8PIB4</accession>
<protein>
    <recommendedName>
        <fullName evidence="1">Acyl-CoA-binding domain-containing protein 6</fullName>
    </recommendedName>
</protein>
<dbReference type="Gene3D" id="1.25.40.20">
    <property type="entry name" value="Ankyrin repeat-containing domain"/>
    <property type="match status" value="1"/>
</dbReference>
<dbReference type="PANTHER" id="PTHR24119">
    <property type="entry name" value="ACYL-COA-BINDING DOMAIN-CONTAINING PROTEIN 6"/>
    <property type="match status" value="1"/>
</dbReference>
<dbReference type="SUPFAM" id="SSF47027">
    <property type="entry name" value="Acyl-CoA binding protein"/>
    <property type="match status" value="1"/>
</dbReference>
<proteinExistence type="predicted"/>
<evidence type="ECO:0000313" key="8">
    <source>
        <dbReference type="Proteomes" id="UP000095300"/>
    </source>
</evidence>
<dbReference type="STRING" id="35570.A0A1I8PIB4"/>
<feature type="repeat" description="ANK" evidence="5">
    <location>
        <begin position="171"/>
        <end position="203"/>
    </location>
</feature>
<dbReference type="OrthoDB" id="10254927at2759"/>
<dbReference type="EnsemblMetazoa" id="SCAU008360-RA">
    <property type="protein sequence ID" value="SCAU008360-PA"/>
    <property type="gene ID" value="SCAU008360"/>
</dbReference>
<keyword evidence="2" id="KW-0677">Repeat</keyword>
<evidence type="ECO:0000256" key="3">
    <source>
        <dbReference type="ARBA" id="ARBA00023043"/>
    </source>
</evidence>
<feature type="domain" description="ACB" evidence="6">
    <location>
        <begin position="20"/>
        <end position="105"/>
    </location>
</feature>
<reference evidence="7" key="1">
    <citation type="submission" date="2020-05" db="UniProtKB">
        <authorList>
            <consortium name="EnsemblMetazoa"/>
        </authorList>
    </citation>
    <scope>IDENTIFICATION</scope>
    <source>
        <strain evidence="7">USDA</strain>
    </source>
</reference>
<dbReference type="Gene3D" id="1.20.80.10">
    <property type="match status" value="1"/>
</dbReference>
<dbReference type="VEuPathDB" id="VectorBase:SCAU008360"/>
<keyword evidence="8" id="KW-1185">Reference proteome</keyword>
<dbReference type="InterPro" id="IPR000582">
    <property type="entry name" value="Acyl-CoA-binding_protein"/>
</dbReference>
<evidence type="ECO:0000256" key="2">
    <source>
        <dbReference type="ARBA" id="ARBA00022737"/>
    </source>
</evidence>